<dbReference type="PRINTS" id="PR00081">
    <property type="entry name" value="GDHRDH"/>
</dbReference>
<evidence type="ECO:0000256" key="2">
    <source>
        <dbReference type="ARBA" id="ARBA00023002"/>
    </source>
</evidence>
<dbReference type="Pfam" id="PF00106">
    <property type="entry name" value="adh_short"/>
    <property type="match status" value="1"/>
</dbReference>
<name>A0A4R6S0N9_LABRH</name>
<keyword evidence="5" id="KW-1185">Reference proteome</keyword>
<dbReference type="InterPro" id="IPR020904">
    <property type="entry name" value="Sc_DH/Rdtase_CS"/>
</dbReference>
<dbReference type="PANTHER" id="PTHR43669">
    <property type="entry name" value="5-KETO-D-GLUCONATE 5-REDUCTASE"/>
    <property type="match status" value="1"/>
</dbReference>
<dbReference type="PANTHER" id="PTHR43669:SF12">
    <property type="entry name" value="BLR5618 PROTEIN"/>
    <property type="match status" value="1"/>
</dbReference>
<dbReference type="PRINTS" id="PR00080">
    <property type="entry name" value="SDRFAMILY"/>
</dbReference>
<dbReference type="InterPro" id="IPR036291">
    <property type="entry name" value="NAD(P)-bd_dom_sf"/>
</dbReference>
<accession>A0A4R6S0N9</accession>
<evidence type="ECO:0000256" key="1">
    <source>
        <dbReference type="ARBA" id="ARBA00006484"/>
    </source>
</evidence>
<dbReference type="PROSITE" id="PS00061">
    <property type="entry name" value="ADH_SHORT"/>
    <property type="match status" value="1"/>
</dbReference>
<evidence type="ECO:0000256" key="3">
    <source>
        <dbReference type="RuleBase" id="RU000363"/>
    </source>
</evidence>
<evidence type="ECO:0000313" key="5">
    <source>
        <dbReference type="Proteomes" id="UP000295444"/>
    </source>
</evidence>
<dbReference type="SUPFAM" id="SSF51735">
    <property type="entry name" value="NAD(P)-binding Rossmann-fold domains"/>
    <property type="match status" value="1"/>
</dbReference>
<organism evidence="4 5">
    <name type="scientific">Labedaea rhizosphaerae</name>
    <dbReference type="NCBI Taxonomy" id="598644"/>
    <lineage>
        <taxon>Bacteria</taxon>
        <taxon>Bacillati</taxon>
        <taxon>Actinomycetota</taxon>
        <taxon>Actinomycetes</taxon>
        <taxon>Pseudonocardiales</taxon>
        <taxon>Pseudonocardiaceae</taxon>
        <taxon>Labedaea</taxon>
    </lineage>
</organism>
<dbReference type="Gene3D" id="3.40.50.720">
    <property type="entry name" value="NAD(P)-binding Rossmann-like Domain"/>
    <property type="match status" value="1"/>
</dbReference>
<proteinExistence type="inferred from homology"/>
<dbReference type="EMBL" id="SNXZ01000007">
    <property type="protein sequence ID" value="TDP92793.1"/>
    <property type="molecule type" value="Genomic_DNA"/>
</dbReference>
<dbReference type="CDD" id="cd05233">
    <property type="entry name" value="SDR_c"/>
    <property type="match status" value="1"/>
</dbReference>
<evidence type="ECO:0000313" key="4">
    <source>
        <dbReference type="EMBL" id="TDP92793.1"/>
    </source>
</evidence>
<dbReference type="InterPro" id="IPR002347">
    <property type="entry name" value="SDR_fam"/>
</dbReference>
<comment type="caution">
    <text evidence="4">The sequence shown here is derived from an EMBL/GenBank/DDBJ whole genome shotgun (WGS) entry which is preliminary data.</text>
</comment>
<dbReference type="FunFam" id="3.40.50.720:FF:000084">
    <property type="entry name" value="Short-chain dehydrogenase reductase"/>
    <property type="match status" value="1"/>
</dbReference>
<gene>
    <name evidence="4" type="ORF">EV186_1078</name>
</gene>
<comment type="similarity">
    <text evidence="1 3">Belongs to the short-chain dehydrogenases/reductases (SDR) family.</text>
</comment>
<dbReference type="GO" id="GO:0016491">
    <property type="term" value="F:oxidoreductase activity"/>
    <property type="evidence" value="ECO:0007669"/>
    <property type="project" value="UniProtKB-KW"/>
</dbReference>
<reference evidence="4 5" key="1">
    <citation type="submission" date="2019-03" db="EMBL/GenBank/DDBJ databases">
        <title>Genomic Encyclopedia of Type Strains, Phase IV (KMG-IV): sequencing the most valuable type-strain genomes for metagenomic binning, comparative biology and taxonomic classification.</title>
        <authorList>
            <person name="Goeker M."/>
        </authorList>
    </citation>
    <scope>NUCLEOTIDE SEQUENCE [LARGE SCALE GENOMIC DNA]</scope>
    <source>
        <strain evidence="4 5">DSM 45361</strain>
    </source>
</reference>
<sequence length="245" mass="25642">MTRSAVVTGAGSGIGRVVTRALLVDGWSVALAGRRRDALAETASGFERALVVPTDVTDADQVDALFDAVRGEFGRLDLLFNNAGGFGPAGTPDKIDVQQWRATVEVNLTGSFLCARAAFALMRAEDPRGGRIINNGSISAHVPRPGSIAYTATKHAITGLTRSLSLDGRRFDIACGQIDIGNAATDMTSGIATGVRQADGSVRPEPTFDARHVADAIRFMADLPLGANTQFLTIAATAMPFIGRG</sequence>
<keyword evidence="2" id="KW-0560">Oxidoreductase</keyword>
<dbReference type="AlphaFoldDB" id="A0A4R6S0N9"/>
<dbReference type="Proteomes" id="UP000295444">
    <property type="component" value="Unassembled WGS sequence"/>
</dbReference>
<protein>
    <submittedName>
        <fullName evidence="4">NADP-dependent 3-hydroxy acid dehydrogenase YdfG</fullName>
    </submittedName>
</protein>
<dbReference type="RefSeq" id="WP_133853150.1">
    <property type="nucleotide sequence ID" value="NZ_SNXZ01000007.1"/>
</dbReference>
<dbReference type="OrthoDB" id="658698at2"/>